<organism evidence="1 2">
    <name type="scientific">Candidatus Zambryskibacteria bacterium CG11_big_fil_rev_8_21_14_0_20_40_24</name>
    <dbReference type="NCBI Taxonomy" id="1975116"/>
    <lineage>
        <taxon>Bacteria</taxon>
        <taxon>Candidatus Zambryskiibacteriota</taxon>
    </lineage>
</organism>
<name>A0A2H0K8M3_9BACT</name>
<comment type="caution">
    <text evidence="1">The sequence shown here is derived from an EMBL/GenBank/DDBJ whole genome shotgun (WGS) entry which is preliminary data.</text>
</comment>
<gene>
    <name evidence="1" type="ORF">COV95_01425</name>
</gene>
<dbReference type="AlphaFoldDB" id="A0A2H0K8M3"/>
<proteinExistence type="predicted"/>
<reference evidence="1 2" key="1">
    <citation type="submission" date="2017-09" db="EMBL/GenBank/DDBJ databases">
        <title>Depth-based differentiation of microbial function through sediment-hosted aquifers and enrichment of novel symbionts in the deep terrestrial subsurface.</title>
        <authorList>
            <person name="Probst A.J."/>
            <person name="Ladd B."/>
            <person name="Jarett J.K."/>
            <person name="Geller-Mcgrath D.E."/>
            <person name="Sieber C.M."/>
            <person name="Emerson J.B."/>
            <person name="Anantharaman K."/>
            <person name="Thomas B.C."/>
            <person name="Malmstrom R."/>
            <person name="Stieglmeier M."/>
            <person name="Klingl A."/>
            <person name="Woyke T."/>
            <person name="Ryan C.M."/>
            <person name="Banfield J.F."/>
        </authorList>
    </citation>
    <scope>NUCLEOTIDE SEQUENCE [LARGE SCALE GENOMIC DNA]</scope>
    <source>
        <strain evidence="1">CG11_big_fil_rev_8_21_14_0_20_40_24</strain>
    </source>
</reference>
<sequence length="197" mass="21525">MEDGVFRLPLGRTAGNQLPPFIPLSSSDAPDVELGGVLLLRASFGLDYSSSATVLKKEAEDDRLQAAIVVYASPTQEVLEVSIDRHGVVKRFKSAEIWGRKGFCPVLDLDGNMVDRHLVEILLLSPGDCAIVRPYGVSPAFSKGHITLACRIENGQVVVNVGSFKDYKTYLCQEDGRILSFHMRSGNTSKEKEVTSL</sequence>
<evidence type="ECO:0000313" key="2">
    <source>
        <dbReference type="Proteomes" id="UP000229834"/>
    </source>
</evidence>
<dbReference type="EMBL" id="PCVC01000043">
    <property type="protein sequence ID" value="PIQ66943.1"/>
    <property type="molecule type" value="Genomic_DNA"/>
</dbReference>
<accession>A0A2H0K8M3</accession>
<evidence type="ECO:0000313" key="1">
    <source>
        <dbReference type="EMBL" id="PIQ66943.1"/>
    </source>
</evidence>
<protein>
    <submittedName>
        <fullName evidence="1">Uncharacterized protein</fullName>
    </submittedName>
</protein>
<dbReference type="Proteomes" id="UP000229834">
    <property type="component" value="Unassembled WGS sequence"/>
</dbReference>